<dbReference type="AlphaFoldDB" id="A0A284RUQ1"/>
<dbReference type="PROSITE" id="PS50181">
    <property type="entry name" value="FBOX"/>
    <property type="match status" value="1"/>
</dbReference>
<dbReference type="InterPro" id="IPR032675">
    <property type="entry name" value="LRR_dom_sf"/>
</dbReference>
<proteinExistence type="predicted"/>
<dbReference type="Gene3D" id="3.80.10.10">
    <property type="entry name" value="Ribonuclease Inhibitor"/>
    <property type="match status" value="1"/>
</dbReference>
<name>A0A284RUQ1_ARMOS</name>
<sequence length="518" mass="59145">MRVFERRLKFKLKLRAFLRGVKCRGKPHPVSLLTLPNELLQEIAYFLCKRDQKALRSTCRRVEVVLSTTVLSAILINITLPFSNLNQDILEYIASRPAGYVHKLRICIWGSHTERHAPTDRDVAEGGIPEDKPRSSRSRLETKASSDAFRNLYKRAFASMINLKAFTLCISNGSRKAPAFFFEDTFKYLMKLPTIDLHLTHPEFTLPYLSHLSQFRNVHKFSLTGYQNNSTPTIEKTLARVLVNNHHLSDLFLHLMDRWDRRMTSLIISGIERVFPKESAITLRHLSSKEGTIIAAPHIFQHLRGFKSLQISNVDLYDTSSGFWIELARQEIHIPSITLKSRGVPSAVIDYLVSNEGMVELTFEVETDRGNVSKRVLSEVVPRHSRTLEALQLMSCWGCHWAVGRLPEYVVGVSQCSNLRVLGIVVEGNKVFTDTVLSLLKILPNLQTLRLVAHTNDFIPVVKRIECVRDDEPLLKRLQVVVSVSYLGRIKFAAGRSGWDFDDEEPDVLRDDPWYLSA</sequence>
<accession>A0A284RUQ1</accession>
<dbReference type="OrthoDB" id="2910278at2759"/>
<evidence type="ECO:0000313" key="3">
    <source>
        <dbReference type="EMBL" id="SJL12504.1"/>
    </source>
</evidence>
<gene>
    <name evidence="3" type="ORF">ARMOST_15931</name>
</gene>
<keyword evidence="4" id="KW-1185">Reference proteome</keyword>
<evidence type="ECO:0000313" key="4">
    <source>
        <dbReference type="Proteomes" id="UP000219338"/>
    </source>
</evidence>
<evidence type="ECO:0000256" key="1">
    <source>
        <dbReference type="SAM" id="MobiDB-lite"/>
    </source>
</evidence>
<evidence type="ECO:0000259" key="2">
    <source>
        <dbReference type="PROSITE" id="PS50181"/>
    </source>
</evidence>
<reference evidence="4" key="1">
    <citation type="journal article" date="2017" name="Nat. Ecol. Evol.">
        <title>Genome expansion and lineage-specific genetic innovations in the forest pathogenic fungi Armillaria.</title>
        <authorList>
            <person name="Sipos G."/>
            <person name="Prasanna A.N."/>
            <person name="Walter M.C."/>
            <person name="O'Connor E."/>
            <person name="Balint B."/>
            <person name="Krizsan K."/>
            <person name="Kiss B."/>
            <person name="Hess J."/>
            <person name="Varga T."/>
            <person name="Slot J."/>
            <person name="Riley R."/>
            <person name="Boka B."/>
            <person name="Rigling D."/>
            <person name="Barry K."/>
            <person name="Lee J."/>
            <person name="Mihaltcheva S."/>
            <person name="LaButti K."/>
            <person name="Lipzen A."/>
            <person name="Waldron R."/>
            <person name="Moloney N.M."/>
            <person name="Sperisen C."/>
            <person name="Kredics L."/>
            <person name="Vagvoelgyi C."/>
            <person name="Patrignani A."/>
            <person name="Fitzpatrick D."/>
            <person name="Nagy I."/>
            <person name="Doyle S."/>
            <person name="Anderson J.B."/>
            <person name="Grigoriev I.V."/>
            <person name="Gueldener U."/>
            <person name="Muensterkoetter M."/>
            <person name="Nagy L.G."/>
        </authorList>
    </citation>
    <scope>NUCLEOTIDE SEQUENCE [LARGE SCALE GENOMIC DNA]</scope>
    <source>
        <strain evidence="4">C18/9</strain>
    </source>
</reference>
<feature type="domain" description="F-box" evidence="2">
    <location>
        <begin position="29"/>
        <end position="78"/>
    </location>
</feature>
<feature type="region of interest" description="Disordered" evidence="1">
    <location>
        <begin position="118"/>
        <end position="142"/>
    </location>
</feature>
<protein>
    <recommendedName>
        <fullName evidence="2">F-box domain-containing protein</fullName>
    </recommendedName>
</protein>
<dbReference type="STRING" id="47428.A0A284RUQ1"/>
<organism evidence="3 4">
    <name type="scientific">Armillaria ostoyae</name>
    <name type="common">Armillaria root rot fungus</name>
    <dbReference type="NCBI Taxonomy" id="47428"/>
    <lineage>
        <taxon>Eukaryota</taxon>
        <taxon>Fungi</taxon>
        <taxon>Dikarya</taxon>
        <taxon>Basidiomycota</taxon>
        <taxon>Agaricomycotina</taxon>
        <taxon>Agaricomycetes</taxon>
        <taxon>Agaricomycetidae</taxon>
        <taxon>Agaricales</taxon>
        <taxon>Marasmiineae</taxon>
        <taxon>Physalacriaceae</taxon>
        <taxon>Armillaria</taxon>
    </lineage>
</organism>
<dbReference type="InterPro" id="IPR001810">
    <property type="entry name" value="F-box_dom"/>
</dbReference>
<dbReference type="Proteomes" id="UP000219338">
    <property type="component" value="Unassembled WGS sequence"/>
</dbReference>
<dbReference type="SUPFAM" id="SSF52047">
    <property type="entry name" value="RNI-like"/>
    <property type="match status" value="1"/>
</dbReference>
<dbReference type="EMBL" id="FUEG01000017">
    <property type="protein sequence ID" value="SJL12504.1"/>
    <property type="molecule type" value="Genomic_DNA"/>
</dbReference>
<dbReference type="OMA" id="HKLRICI"/>